<evidence type="ECO:0000256" key="8">
    <source>
        <dbReference type="ARBA" id="ARBA00023133"/>
    </source>
</evidence>
<keyword evidence="6 11" id="KW-0274">FAD</keyword>
<dbReference type="AlphaFoldDB" id="A0A9P6CJ06"/>
<evidence type="ECO:0000256" key="3">
    <source>
        <dbReference type="ARBA" id="ARBA00010551"/>
    </source>
</evidence>
<evidence type="ECO:0000256" key="1">
    <source>
        <dbReference type="ARBA" id="ARBA00002600"/>
    </source>
</evidence>
<comment type="pathway">
    <text evidence="2 11">Porphyrin-containing compound metabolism; protoporphyrin-IX biosynthesis; protoporphyrin-IX from protoporphyrinogen-IX: step 1/1.</text>
</comment>
<evidence type="ECO:0000256" key="9">
    <source>
        <dbReference type="ARBA" id="ARBA00023244"/>
    </source>
</evidence>
<dbReference type="EC" id="1.3.3.4" evidence="4 11"/>
<dbReference type="Pfam" id="PF01593">
    <property type="entry name" value="Amino_oxidase"/>
    <property type="match status" value="1"/>
</dbReference>
<feature type="domain" description="Amine oxidase" evidence="12">
    <location>
        <begin position="14"/>
        <end position="483"/>
    </location>
</feature>
<evidence type="ECO:0000313" key="13">
    <source>
        <dbReference type="EMBL" id="KAF9467947.1"/>
    </source>
</evidence>
<organism evidence="13 14">
    <name type="scientific">Collybia nuda</name>
    <dbReference type="NCBI Taxonomy" id="64659"/>
    <lineage>
        <taxon>Eukaryota</taxon>
        <taxon>Fungi</taxon>
        <taxon>Dikarya</taxon>
        <taxon>Basidiomycota</taxon>
        <taxon>Agaricomycotina</taxon>
        <taxon>Agaricomycetes</taxon>
        <taxon>Agaricomycetidae</taxon>
        <taxon>Agaricales</taxon>
        <taxon>Tricholomatineae</taxon>
        <taxon>Clitocybaceae</taxon>
        <taxon>Collybia</taxon>
    </lineage>
</organism>
<comment type="function">
    <text evidence="1 11">Catalyzes the 6-electron oxidation of protoporphyrinogen-IX to form protoporphyrin-IX.</text>
</comment>
<evidence type="ECO:0000259" key="12">
    <source>
        <dbReference type="Pfam" id="PF01593"/>
    </source>
</evidence>
<dbReference type="GO" id="GO:0006782">
    <property type="term" value="P:protoporphyrinogen IX biosynthetic process"/>
    <property type="evidence" value="ECO:0007669"/>
    <property type="project" value="UniProtKB-UniRule"/>
</dbReference>
<proteinExistence type="inferred from homology"/>
<dbReference type="Gene3D" id="3.50.50.60">
    <property type="entry name" value="FAD/NAD(P)-binding domain"/>
    <property type="match status" value="1"/>
</dbReference>
<accession>A0A9P6CJ06</accession>
<keyword evidence="14" id="KW-1185">Reference proteome</keyword>
<evidence type="ECO:0000256" key="11">
    <source>
        <dbReference type="RuleBase" id="RU367069"/>
    </source>
</evidence>
<dbReference type="InterPro" id="IPR002937">
    <property type="entry name" value="Amino_oxidase"/>
</dbReference>
<sequence length="488" mass="52935">MPAPRHIAVLGGGLTGLSSAFHLSRRFPDASITLLERQSKLGGWVRSDKVIVENVGSGGSPATVLLEGGPRTLRPNAKSVLELINLLGLDSAVITTSKSSPAAKTRFLQIPELPGLLPIPSSVASLLSSPLRSILLTAVGREIFRRSNRPKGIKDESLDRFMTRRFGEPFARTFGSALIHGIYATDSKKLSVRAAFPSLWEAEERGWGSVVVGFLRGSKFKLKSDYDLGGTIQLMHNASVYSFRGGMQTLTNALELSLSVRPNVKILRDTQVSSLRLQKSKAFEISLSSGAALSPTHVISTLSLPVLQNILPDPGALPHLTANPYSSVTVVNLVFPAPPSEIHPEGFGYLIPRPTTGYSSESPRFLGTVFDSCSLSAQDTPAPLTKLTVMMGGPYPALTEEHMSLPFIKRHLEDHLQRSLPDPVYWKVRRNDNCIPTLTPGHLERMQELRNVLWERWEGRLEVIGAGVGGVSVGDCVDAGKRAGEAWS</sequence>
<name>A0A9P6CJ06_9AGAR</name>
<evidence type="ECO:0000256" key="10">
    <source>
        <dbReference type="ARBA" id="ARBA00047554"/>
    </source>
</evidence>
<reference evidence="13" key="1">
    <citation type="submission" date="2020-11" db="EMBL/GenBank/DDBJ databases">
        <authorList>
            <consortium name="DOE Joint Genome Institute"/>
            <person name="Ahrendt S."/>
            <person name="Riley R."/>
            <person name="Andreopoulos W."/>
            <person name="Labutti K."/>
            <person name="Pangilinan J."/>
            <person name="Ruiz-Duenas F.J."/>
            <person name="Barrasa J.M."/>
            <person name="Sanchez-Garcia M."/>
            <person name="Camarero S."/>
            <person name="Miyauchi S."/>
            <person name="Serrano A."/>
            <person name="Linde D."/>
            <person name="Babiker R."/>
            <person name="Drula E."/>
            <person name="Ayuso-Fernandez I."/>
            <person name="Pacheco R."/>
            <person name="Padilla G."/>
            <person name="Ferreira P."/>
            <person name="Barriuso J."/>
            <person name="Kellner H."/>
            <person name="Castanera R."/>
            <person name="Alfaro M."/>
            <person name="Ramirez L."/>
            <person name="Pisabarro A.G."/>
            <person name="Kuo A."/>
            <person name="Tritt A."/>
            <person name="Lipzen A."/>
            <person name="He G."/>
            <person name="Yan M."/>
            <person name="Ng V."/>
            <person name="Cullen D."/>
            <person name="Martin F."/>
            <person name="Rosso M.-N."/>
            <person name="Henrissat B."/>
            <person name="Hibbett D."/>
            <person name="Martinez A.T."/>
            <person name="Grigoriev I.V."/>
        </authorList>
    </citation>
    <scope>NUCLEOTIDE SEQUENCE</scope>
    <source>
        <strain evidence="13">CBS 247.69</strain>
    </source>
</reference>
<keyword evidence="8 11" id="KW-0350">Heme biosynthesis</keyword>
<protein>
    <recommendedName>
        <fullName evidence="4 11">Protoporphyrinogen oxidase</fullName>
        <ecNumber evidence="4 11">1.3.3.4</ecNumber>
    </recommendedName>
</protein>
<dbReference type="GO" id="GO:0005743">
    <property type="term" value="C:mitochondrial inner membrane"/>
    <property type="evidence" value="ECO:0007669"/>
    <property type="project" value="UniProtKB-SubCell"/>
</dbReference>
<comment type="catalytic activity">
    <reaction evidence="10 11">
        <text>protoporphyrinogen IX + 3 O2 = protoporphyrin IX + 3 H2O2</text>
        <dbReference type="Rhea" id="RHEA:25576"/>
        <dbReference type="ChEBI" id="CHEBI:15379"/>
        <dbReference type="ChEBI" id="CHEBI:16240"/>
        <dbReference type="ChEBI" id="CHEBI:57306"/>
        <dbReference type="ChEBI" id="CHEBI:57307"/>
        <dbReference type="EC" id="1.3.3.4"/>
    </reaction>
</comment>
<dbReference type="InterPro" id="IPR050464">
    <property type="entry name" value="Zeta_carotene_desat/Oxidored"/>
</dbReference>
<keyword evidence="9 11" id="KW-0627">Porphyrin biosynthesis</keyword>
<gene>
    <name evidence="13" type="ORF">BDZ94DRAFT_918990</name>
</gene>
<dbReference type="GO" id="GO:0004729">
    <property type="term" value="F:oxygen-dependent protoporphyrinogen oxidase activity"/>
    <property type="evidence" value="ECO:0007669"/>
    <property type="project" value="UniProtKB-UniRule"/>
</dbReference>
<evidence type="ECO:0000256" key="7">
    <source>
        <dbReference type="ARBA" id="ARBA00023002"/>
    </source>
</evidence>
<evidence type="ECO:0000313" key="14">
    <source>
        <dbReference type="Proteomes" id="UP000807353"/>
    </source>
</evidence>
<comment type="cofactor">
    <cofactor evidence="11">
        <name>FAD</name>
        <dbReference type="ChEBI" id="CHEBI:57692"/>
    </cofactor>
    <text evidence="11">Binds 1 FAD per subunit.</text>
</comment>
<keyword evidence="5 11" id="KW-0285">Flavoprotein</keyword>
<evidence type="ECO:0000256" key="4">
    <source>
        <dbReference type="ARBA" id="ARBA00012867"/>
    </source>
</evidence>
<keyword evidence="7 11" id="KW-0560">Oxidoreductase</keyword>
<evidence type="ECO:0000256" key="6">
    <source>
        <dbReference type="ARBA" id="ARBA00022827"/>
    </source>
</evidence>
<evidence type="ECO:0000256" key="2">
    <source>
        <dbReference type="ARBA" id="ARBA00005073"/>
    </source>
</evidence>
<dbReference type="SUPFAM" id="SSF54373">
    <property type="entry name" value="FAD-linked reductases, C-terminal domain"/>
    <property type="match status" value="1"/>
</dbReference>
<dbReference type="NCBIfam" id="TIGR00562">
    <property type="entry name" value="proto_IX_ox"/>
    <property type="match status" value="1"/>
</dbReference>
<dbReference type="PANTHER" id="PTHR42923">
    <property type="entry name" value="PROTOPORPHYRINOGEN OXIDASE"/>
    <property type="match status" value="1"/>
</dbReference>
<dbReference type="OrthoDB" id="438553at2759"/>
<dbReference type="Proteomes" id="UP000807353">
    <property type="component" value="Unassembled WGS sequence"/>
</dbReference>
<dbReference type="SUPFAM" id="SSF51905">
    <property type="entry name" value="FAD/NAD(P)-binding domain"/>
    <property type="match status" value="1"/>
</dbReference>
<evidence type="ECO:0000256" key="5">
    <source>
        <dbReference type="ARBA" id="ARBA00022630"/>
    </source>
</evidence>
<dbReference type="InterPro" id="IPR004572">
    <property type="entry name" value="Protoporphyrinogen_oxidase"/>
</dbReference>
<comment type="caution">
    <text evidence="13">The sequence shown here is derived from an EMBL/GenBank/DDBJ whole genome shotgun (WGS) entry which is preliminary data.</text>
</comment>
<dbReference type="EMBL" id="MU150235">
    <property type="protein sequence ID" value="KAF9467947.1"/>
    <property type="molecule type" value="Genomic_DNA"/>
</dbReference>
<dbReference type="PANTHER" id="PTHR42923:SF3">
    <property type="entry name" value="PROTOPORPHYRINOGEN OXIDASE"/>
    <property type="match status" value="1"/>
</dbReference>
<comment type="subcellular location">
    <subcellularLocation>
        <location evidence="11">Mitochondrion inner membrane</location>
    </subcellularLocation>
</comment>
<comment type="similarity">
    <text evidence="3 11">Belongs to the protoporphyrinogen/coproporphyrinogen oxidase family. Protoporphyrinogen oxidase subfamily.</text>
</comment>
<dbReference type="InterPro" id="IPR036188">
    <property type="entry name" value="FAD/NAD-bd_sf"/>
</dbReference>